<dbReference type="GO" id="GO:0003676">
    <property type="term" value="F:nucleic acid binding"/>
    <property type="evidence" value="ECO:0007669"/>
    <property type="project" value="InterPro"/>
</dbReference>
<dbReference type="OMA" id="TRCDEVT"/>
<proteinExistence type="inferred from homology"/>
<dbReference type="Gene3D" id="3.40.50.300">
    <property type="entry name" value="P-loop containing nucleotide triphosphate hydrolases"/>
    <property type="match status" value="2"/>
</dbReference>
<name>C1FGG6_MICCC</name>
<dbReference type="InterPro" id="IPR014001">
    <property type="entry name" value="Helicase_ATP-bd"/>
</dbReference>
<accession>C1FGG6</accession>
<evidence type="ECO:0000259" key="15">
    <source>
        <dbReference type="PROSITE" id="PS51194"/>
    </source>
</evidence>
<dbReference type="InterPro" id="IPR000629">
    <property type="entry name" value="RNA-helicase_DEAD-box_CS"/>
</dbReference>
<protein>
    <recommendedName>
        <fullName evidence="3">RNA helicase</fullName>
        <ecNumber evidence="3">3.6.4.13</ecNumber>
    </recommendedName>
</protein>
<comment type="similarity">
    <text evidence="2">Belongs to the DEAD box helicase family. DDX5/DBP2 subfamily.</text>
</comment>
<dbReference type="STRING" id="296587.C1FGG6"/>
<dbReference type="PROSITE" id="PS51192">
    <property type="entry name" value="HELICASE_ATP_BIND_1"/>
    <property type="match status" value="1"/>
</dbReference>
<keyword evidence="5" id="KW-0698">rRNA processing</keyword>
<feature type="domain" description="DEAD-box RNA helicase Q" evidence="16">
    <location>
        <begin position="48"/>
        <end position="76"/>
    </location>
</feature>
<dbReference type="KEGG" id="mis:MICPUN_66672"/>
<dbReference type="GO" id="GO:0016787">
    <property type="term" value="F:hydrolase activity"/>
    <property type="evidence" value="ECO:0007669"/>
    <property type="project" value="UniProtKB-KW"/>
</dbReference>
<dbReference type="Proteomes" id="UP000002009">
    <property type="component" value="Chromosome 8"/>
</dbReference>
<dbReference type="PROSITE" id="PS00039">
    <property type="entry name" value="DEAD_ATP_HELICASE"/>
    <property type="match status" value="1"/>
</dbReference>
<dbReference type="eggNOG" id="KOG0331">
    <property type="taxonomic scope" value="Eukaryota"/>
</dbReference>
<keyword evidence="9 13" id="KW-0067">ATP-binding</keyword>
<dbReference type="InterPro" id="IPR044742">
    <property type="entry name" value="DEAD/DEAH_RhlB"/>
</dbReference>
<evidence type="ECO:0000256" key="13">
    <source>
        <dbReference type="RuleBase" id="RU000492"/>
    </source>
</evidence>
<dbReference type="SMART" id="SM00490">
    <property type="entry name" value="HELICc"/>
    <property type="match status" value="1"/>
</dbReference>
<evidence type="ECO:0000256" key="6">
    <source>
        <dbReference type="ARBA" id="ARBA00022741"/>
    </source>
</evidence>
<dbReference type="OrthoDB" id="196131at2759"/>
<feature type="non-terminal residue" evidence="17">
    <location>
        <position position="1"/>
    </location>
</feature>
<evidence type="ECO:0000256" key="7">
    <source>
        <dbReference type="ARBA" id="ARBA00022801"/>
    </source>
</evidence>
<sequence length="481" mass="52707">VPPAVFANWKPSERVQALSVNQCEEIRRRMDVTVEVPPGTDEAPPPIESFEDMNLDTKIMMDIKYKEFDKPTPIQAQAIPVICSGRDVLGCAETGSGKTAAFSIPMIQHCLQQPEIKRGDGPFAIVMAPTRELAQQIEKEAKIFSRSSKGFKTTIVVGGTNMSEQRMDLKNGVEVCVATPGRLIDHLHQGNTNLARVSLVILDEADRMLDMGFEPQIREVMMNLPKPHQTLLFSATMPVEVEALAADYLNKPVKVKVGAVSVPTSNVAQHLEKLVDSQKVDRLCELLLEEKAEAEKFGGQLPMTVVFVERKARADEIMTLLNAEGVAAAAFHGGRSQQEREAALADFTTGRCAVLVATDVAARGLDVKGVQHVVNLDLPRMFEDYVHRVGRTGRAGMTGRATSFYTDRDSFLVAQIKRALQELENGNAFAFATGKEARAKEREAAKAWREGRAGEPEQAAVGGVDIIVDDKFKHMKLSASS</sequence>
<dbReference type="GeneID" id="8245632"/>
<feature type="domain" description="Helicase ATP-binding" evidence="14">
    <location>
        <begin position="79"/>
        <end position="255"/>
    </location>
</feature>
<keyword evidence="7 13" id="KW-0378">Hydrolase</keyword>
<dbReference type="PROSITE" id="PS51194">
    <property type="entry name" value="HELICASE_CTER"/>
    <property type="match status" value="1"/>
</dbReference>
<evidence type="ECO:0000256" key="12">
    <source>
        <dbReference type="PROSITE-ProRule" id="PRU00552"/>
    </source>
</evidence>
<dbReference type="InterPro" id="IPR027417">
    <property type="entry name" value="P-loop_NTPase"/>
</dbReference>
<keyword evidence="8 13" id="KW-0347">Helicase</keyword>
<dbReference type="CDD" id="cd00268">
    <property type="entry name" value="DEADc"/>
    <property type="match status" value="1"/>
</dbReference>
<dbReference type="RefSeq" id="XP_002507998.1">
    <property type="nucleotide sequence ID" value="XM_002507952.1"/>
</dbReference>
<evidence type="ECO:0000256" key="10">
    <source>
        <dbReference type="ARBA" id="ARBA00023242"/>
    </source>
</evidence>
<dbReference type="SUPFAM" id="SSF52540">
    <property type="entry name" value="P-loop containing nucleoside triphosphate hydrolases"/>
    <property type="match status" value="2"/>
</dbReference>
<comment type="function">
    <text evidence="11">ATP-dependent RNA helicase required for 60S ribosomal subunit synthesis. Involved in efficient pre-rRNA processing, predominantly at site A3, which is necessary for the normal formation of 25S and 5.8S rRNAs.</text>
</comment>
<keyword evidence="4" id="KW-0690">Ribosome biogenesis</keyword>
<dbReference type="GO" id="GO:0005524">
    <property type="term" value="F:ATP binding"/>
    <property type="evidence" value="ECO:0007669"/>
    <property type="project" value="UniProtKB-KW"/>
</dbReference>
<reference evidence="17 18" key="1">
    <citation type="journal article" date="2009" name="Science">
        <title>Green evolution and dynamic adaptations revealed by genomes of the marine picoeukaryotes Micromonas.</title>
        <authorList>
            <person name="Worden A.Z."/>
            <person name="Lee J.H."/>
            <person name="Mock T."/>
            <person name="Rouze P."/>
            <person name="Simmons M.P."/>
            <person name="Aerts A.L."/>
            <person name="Allen A.E."/>
            <person name="Cuvelier M.L."/>
            <person name="Derelle E."/>
            <person name="Everett M.V."/>
            <person name="Foulon E."/>
            <person name="Grimwood J."/>
            <person name="Gundlach H."/>
            <person name="Henrissat B."/>
            <person name="Napoli C."/>
            <person name="McDonald S.M."/>
            <person name="Parker M.S."/>
            <person name="Rombauts S."/>
            <person name="Salamov A."/>
            <person name="Von Dassow P."/>
            <person name="Badger J.H."/>
            <person name="Coutinho P.M."/>
            <person name="Demir E."/>
            <person name="Dubchak I."/>
            <person name="Gentemann C."/>
            <person name="Eikrem W."/>
            <person name="Gready J.E."/>
            <person name="John U."/>
            <person name="Lanier W."/>
            <person name="Lindquist E.A."/>
            <person name="Lucas S."/>
            <person name="Mayer K.F."/>
            <person name="Moreau H."/>
            <person name="Not F."/>
            <person name="Otillar R."/>
            <person name="Panaud O."/>
            <person name="Pangilinan J."/>
            <person name="Paulsen I."/>
            <person name="Piegu B."/>
            <person name="Poliakov A."/>
            <person name="Robbens S."/>
            <person name="Schmutz J."/>
            <person name="Toulza E."/>
            <person name="Wyss T."/>
            <person name="Zelensky A."/>
            <person name="Zhou K."/>
            <person name="Armbrust E.V."/>
            <person name="Bhattacharya D."/>
            <person name="Goodenough U.W."/>
            <person name="Van de Peer Y."/>
            <person name="Grigoriev I.V."/>
        </authorList>
    </citation>
    <scope>NUCLEOTIDE SEQUENCE [LARGE SCALE GENOMIC DNA]</scope>
    <source>
        <strain evidence="18">RCC299 / NOUM17</strain>
    </source>
</reference>
<dbReference type="GO" id="GO:0003724">
    <property type="term" value="F:RNA helicase activity"/>
    <property type="evidence" value="ECO:0007669"/>
    <property type="project" value="UniProtKB-EC"/>
</dbReference>
<organism evidence="17 18">
    <name type="scientific">Micromonas commoda (strain RCC299 / NOUM17 / CCMP2709)</name>
    <name type="common">Picoplanktonic green alga</name>
    <dbReference type="NCBI Taxonomy" id="296587"/>
    <lineage>
        <taxon>Eukaryota</taxon>
        <taxon>Viridiplantae</taxon>
        <taxon>Chlorophyta</taxon>
        <taxon>Mamiellophyceae</taxon>
        <taxon>Mamiellales</taxon>
        <taxon>Mamiellaceae</taxon>
        <taxon>Micromonas</taxon>
    </lineage>
</organism>
<feature type="non-terminal residue" evidence="17">
    <location>
        <position position="481"/>
    </location>
</feature>
<evidence type="ECO:0000256" key="5">
    <source>
        <dbReference type="ARBA" id="ARBA00022552"/>
    </source>
</evidence>
<dbReference type="EMBL" id="CP001575">
    <property type="protein sequence ID" value="ACO69256.1"/>
    <property type="molecule type" value="Genomic_DNA"/>
</dbReference>
<evidence type="ECO:0000256" key="11">
    <source>
        <dbReference type="ARBA" id="ARBA00037449"/>
    </source>
</evidence>
<dbReference type="FunFam" id="3.40.50.300:FF:000079">
    <property type="entry name" value="probable ATP-dependent RNA helicase DDX17"/>
    <property type="match status" value="1"/>
</dbReference>
<feature type="domain" description="Helicase C-terminal" evidence="15">
    <location>
        <begin position="279"/>
        <end position="445"/>
    </location>
</feature>
<dbReference type="Pfam" id="PF00271">
    <property type="entry name" value="Helicase_C"/>
    <property type="match status" value="1"/>
</dbReference>
<dbReference type="PROSITE" id="PS51195">
    <property type="entry name" value="Q_MOTIF"/>
    <property type="match status" value="1"/>
</dbReference>
<dbReference type="AlphaFoldDB" id="C1FGG6"/>
<gene>
    <name evidence="17" type="ORF">MICPUN_66672</name>
</gene>
<evidence type="ECO:0000259" key="14">
    <source>
        <dbReference type="PROSITE" id="PS51192"/>
    </source>
</evidence>
<evidence type="ECO:0000256" key="4">
    <source>
        <dbReference type="ARBA" id="ARBA00022517"/>
    </source>
</evidence>
<evidence type="ECO:0000313" key="18">
    <source>
        <dbReference type="Proteomes" id="UP000002009"/>
    </source>
</evidence>
<keyword evidence="10" id="KW-0539">Nucleus</keyword>
<dbReference type="PANTHER" id="PTHR47958">
    <property type="entry name" value="ATP-DEPENDENT RNA HELICASE DBP3"/>
    <property type="match status" value="1"/>
</dbReference>
<evidence type="ECO:0000259" key="16">
    <source>
        <dbReference type="PROSITE" id="PS51195"/>
    </source>
</evidence>
<dbReference type="InterPro" id="IPR011545">
    <property type="entry name" value="DEAD/DEAH_box_helicase_dom"/>
</dbReference>
<dbReference type="SMART" id="SM00487">
    <property type="entry name" value="DEXDc"/>
    <property type="match status" value="1"/>
</dbReference>
<dbReference type="Pfam" id="PF00270">
    <property type="entry name" value="DEAD"/>
    <property type="match status" value="1"/>
</dbReference>
<evidence type="ECO:0000256" key="1">
    <source>
        <dbReference type="ARBA" id="ARBA00004604"/>
    </source>
</evidence>
<dbReference type="CDD" id="cd18787">
    <property type="entry name" value="SF2_C_DEAD"/>
    <property type="match status" value="1"/>
</dbReference>
<keyword evidence="18" id="KW-1185">Reference proteome</keyword>
<evidence type="ECO:0000256" key="8">
    <source>
        <dbReference type="ARBA" id="ARBA00022806"/>
    </source>
</evidence>
<feature type="short sequence motif" description="Q motif" evidence="12">
    <location>
        <begin position="48"/>
        <end position="76"/>
    </location>
</feature>
<evidence type="ECO:0000313" key="17">
    <source>
        <dbReference type="EMBL" id="ACO69256.1"/>
    </source>
</evidence>
<dbReference type="InParanoid" id="C1FGG6"/>
<evidence type="ECO:0000256" key="3">
    <source>
        <dbReference type="ARBA" id="ARBA00012552"/>
    </source>
</evidence>
<evidence type="ECO:0000256" key="2">
    <source>
        <dbReference type="ARBA" id="ARBA00009334"/>
    </source>
</evidence>
<dbReference type="InterPro" id="IPR001650">
    <property type="entry name" value="Helicase_C-like"/>
</dbReference>
<dbReference type="InterPro" id="IPR014014">
    <property type="entry name" value="RNA_helicase_DEAD_Q_motif"/>
</dbReference>
<keyword evidence="6 13" id="KW-0547">Nucleotide-binding</keyword>
<comment type="subcellular location">
    <subcellularLocation>
        <location evidence="1">Nucleus</location>
        <location evidence="1">Nucleolus</location>
    </subcellularLocation>
</comment>
<dbReference type="EC" id="3.6.4.13" evidence="3"/>
<evidence type="ECO:0000256" key="9">
    <source>
        <dbReference type="ARBA" id="ARBA00022840"/>
    </source>
</evidence>